<evidence type="ECO:0000256" key="5">
    <source>
        <dbReference type="ARBA" id="ARBA00022729"/>
    </source>
</evidence>
<evidence type="ECO:0000256" key="9">
    <source>
        <dbReference type="SAM" id="Phobius"/>
    </source>
</evidence>
<feature type="transmembrane region" description="Helical" evidence="9">
    <location>
        <begin position="1407"/>
        <end position="1429"/>
    </location>
</feature>
<dbReference type="InterPro" id="IPR006626">
    <property type="entry name" value="PbH1"/>
</dbReference>
<evidence type="ECO:0000313" key="12">
    <source>
        <dbReference type="EMBL" id="CAD7697134.1"/>
    </source>
</evidence>
<feature type="transmembrane region" description="Helical" evidence="9">
    <location>
        <begin position="1436"/>
        <end position="1455"/>
    </location>
</feature>
<feature type="chain" id="PRO_5035941762" description="TRP C-terminal domain-containing protein" evidence="10">
    <location>
        <begin position="24"/>
        <end position="1561"/>
    </location>
</feature>
<evidence type="ECO:0000256" key="10">
    <source>
        <dbReference type="SAM" id="SignalP"/>
    </source>
</evidence>
<sequence length="1561" mass="165151">MLPRWEAALLILIAAVHLGVVRAAVLPGRGLLQAQAGEIRIVSANASGVVGAFDNVTTGGRIVLDVERVAISGVLTIAAPNVSVVGNSSRGNGTVIVCVSGGAGIEIRATGAVLSNFSIQNCTSTAIRVVKPAGNGTTQLDATIRDVRFFNNDDRNSSGFGQSGGGGLGVVGANVTVEDCIFANNGRNIGGGISAFDSNLTVLRSQFVENSARLTGGAISIESSQAAQQLVVEGCNFTRNRDPESQGPLPGGVSVFSPDSRPLEVSNFIVFSGPGKSGGGAIFAERLQSVQISDSKFVSNFASPAGGALTLLDNNQVNVSKCAFENNEAREGAQDTQGLAQGGAIYLAAPQDDGVSLFLNNAFVNNTAGYGGALHTITAAKAALRVEVCNLTGNVAWLGGGAGVFRNTESMEFVQLNVTANRAKVGGGLILANGAGVFAVTNMTFTNNLALDGGALLLVGSGQANFQRSLFSQNKARGNGGAVAAVQSLASGTVSFLNAEFVSNLAKFGGAIHVDSTARFRLNGATDDQTTFVNNTALGGGAIYVQLRHPVGSSFALSRGEFRSNRALTSPEDVGFLEVKVPRRDSDPDEPAEDVSDLLGSIDPEADNPCTPGGGGAICLALTRIAERVTITVDIEESNFIENSASTGGAVFIGTTREAQWSAPKTCGSALGDSVTFTAAPCRELGIQDLHFENNTAENGGNNLFATDPDDVWSAEKGRLSKFSQLSASATGQNSTSGENLMGSVASAVTRLDVSSATLEDAYLVRDHLAGIPLPTVNVTLRDAFDQVILGGITDSGLVVTVTGDCKDGGDCVTGQRTVTARDGIASFDGINIVAQPGDYSLSFSAIGVPPVVANFTIRDCRPGEVNSTTGGLNVCQNCSAGEYSFIPQVDCRKCESRAICSGMAALVPNDGYWHSSPFSIQLHQCLFEDACKFEILTPDGTGNTTTRREILTEFYSNLELKEVEAAREEMYNNAEYQQCRQGYQGVLCASCESGYGHLPGGECSKCDENRKVTVVYILLIFLWSLVLLALAVRSALSSIKNIAEAHEWSRVSFKKRPAVNVNSNGAGCKDPSTMPCPEAMDALSNGGSKSEIAPEGSSSERNCADPTKESGKPRRSIVSSITAQRPALPAGLSEPAPGSQQVSIDHITAAEKISETLKIATNFLQVTGVAVSINVDWTATVKKLLGVWDTLVAFSNSSSLFAMDCALSEDSAVARPIRGTIFRVFFPFLLFVVVSVFFFLMHVHNRRKGIDDPGYLSSRITISALALVFFSYHSITEELMRTLNCVSLDDPTSEEPAYSDFAVARGRFWAEDTSEQCFESHHGLLAFALGVPGLALFSLGAPVVLLTLLLRSRAQGRLTDNQFLNSYGFVYQNYTESHVYWEVIILVRKALIGAVVVFGYEAGSNLQGVMALGILIVALVMHTVCLPYKYDALNLVEGLSLLVSILTFYSGVVFNDENTSTAARHLFTGVVLLANLVVVGCFLFMLFRYLDVFVTARLWREGIQPPGSMPWRLARFAGHVLGRTVLVQRVGASLAWLACGGGRRKRQQAELPMANLPYRV</sequence>
<feature type="transmembrane region" description="Helical" evidence="9">
    <location>
        <begin position="1325"/>
        <end position="1351"/>
    </location>
</feature>
<comment type="subcellular location">
    <subcellularLocation>
        <location evidence="1">Cell envelope</location>
    </subcellularLocation>
    <subcellularLocation>
        <location evidence="2">Cell outer membrane</location>
    </subcellularLocation>
    <subcellularLocation>
        <location evidence="3">Secreted</location>
    </subcellularLocation>
</comment>
<dbReference type="GO" id="GO:0005576">
    <property type="term" value="C:extracellular region"/>
    <property type="evidence" value="ECO:0007669"/>
    <property type="project" value="UniProtKB-SubCell"/>
</dbReference>
<dbReference type="SMART" id="SM00710">
    <property type="entry name" value="PbH1"/>
    <property type="match status" value="9"/>
</dbReference>
<protein>
    <recommendedName>
        <fullName evidence="11">TRP C-terminal domain-containing protein</fullName>
    </recommendedName>
</protein>
<dbReference type="InterPro" id="IPR010308">
    <property type="entry name" value="TRP_C"/>
</dbReference>
<evidence type="ECO:0000256" key="4">
    <source>
        <dbReference type="ARBA" id="ARBA00022525"/>
    </source>
</evidence>
<evidence type="ECO:0000256" key="3">
    <source>
        <dbReference type="ARBA" id="ARBA00004613"/>
    </source>
</evidence>
<evidence type="ECO:0000313" key="13">
    <source>
        <dbReference type="Proteomes" id="UP000708148"/>
    </source>
</evidence>
<keyword evidence="9" id="KW-0812">Transmembrane</keyword>
<feature type="signal peptide" evidence="10">
    <location>
        <begin position="1"/>
        <end position="23"/>
    </location>
</feature>
<dbReference type="SUPFAM" id="SSF51126">
    <property type="entry name" value="Pectin lyase-like"/>
    <property type="match status" value="2"/>
</dbReference>
<dbReference type="Proteomes" id="UP000708148">
    <property type="component" value="Unassembled WGS sequence"/>
</dbReference>
<evidence type="ECO:0000256" key="1">
    <source>
        <dbReference type="ARBA" id="ARBA00004196"/>
    </source>
</evidence>
<feature type="domain" description="TRP C-terminal" evidence="11">
    <location>
        <begin position="1140"/>
        <end position="1487"/>
    </location>
</feature>
<reference evidence="12" key="1">
    <citation type="submission" date="2020-12" db="EMBL/GenBank/DDBJ databases">
        <authorList>
            <person name="Iha C."/>
        </authorList>
    </citation>
    <scope>NUCLEOTIDE SEQUENCE</scope>
</reference>
<organism evidence="12 13">
    <name type="scientific">Ostreobium quekettii</name>
    <dbReference type="NCBI Taxonomy" id="121088"/>
    <lineage>
        <taxon>Eukaryota</taxon>
        <taxon>Viridiplantae</taxon>
        <taxon>Chlorophyta</taxon>
        <taxon>core chlorophytes</taxon>
        <taxon>Ulvophyceae</taxon>
        <taxon>TCBD clade</taxon>
        <taxon>Bryopsidales</taxon>
        <taxon>Ostreobineae</taxon>
        <taxon>Ostreobiaceae</taxon>
        <taxon>Ostreobium</taxon>
    </lineage>
</organism>
<keyword evidence="4" id="KW-0964">Secreted</keyword>
<dbReference type="OrthoDB" id="2017446at2759"/>
<keyword evidence="7" id="KW-0998">Cell outer membrane</keyword>
<dbReference type="PANTHER" id="PTHR11319">
    <property type="entry name" value="G PROTEIN-COUPLED RECEPTOR-RELATED"/>
    <property type="match status" value="1"/>
</dbReference>
<evidence type="ECO:0000256" key="6">
    <source>
        <dbReference type="ARBA" id="ARBA00023136"/>
    </source>
</evidence>
<dbReference type="InterPro" id="IPR011050">
    <property type="entry name" value="Pectin_lyase_fold/virulence"/>
</dbReference>
<keyword evidence="6 9" id="KW-0472">Membrane</keyword>
<dbReference type="Pfam" id="PF06011">
    <property type="entry name" value="TRP"/>
    <property type="match status" value="1"/>
</dbReference>
<name>A0A8S1IPT1_9CHLO</name>
<dbReference type="NCBIfam" id="TIGR01376">
    <property type="entry name" value="POMP_repeat"/>
    <property type="match status" value="1"/>
</dbReference>
<dbReference type="Pfam" id="PF02415">
    <property type="entry name" value="Chlam_PMP"/>
    <property type="match status" value="1"/>
</dbReference>
<keyword evidence="9" id="KW-1133">Transmembrane helix</keyword>
<evidence type="ECO:0000256" key="8">
    <source>
        <dbReference type="SAM" id="MobiDB-lite"/>
    </source>
</evidence>
<feature type="transmembrane region" description="Helical" evidence="9">
    <location>
        <begin position="1222"/>
        <end position="1244"/>
    </location>
</feature>
<proteinExistence type="predicted"/>
<evidence type="ECO:0000256" key="7">
    <source>
        <dbReference type="ARBA" id="ARBA00023237"/>
    </source>
</evidence>
<evidence type="ECO:0000256" key="2">
    <source>
        <dbReference type="ARBA" id="ARBA00004442"/>
    </source>
</evidence>
<accession>A0A8S1IPT1</accession>
<keyword evidence="5 10" id="KW-0732">Signal</keyword>
<feature type="transmembrane region" description="Helical" evidence="9">
    <location>
        <begin position="1467"/>
        <end position="1491"/>
    </location>
</feature>
<dbReference type="PANTHER" id="PTHR11319:SF35">
    <property type="entry name" value="OUTER MEMBRANE PROTEIN PMPC-RELATED"/>
    <property type="match status" value="1"/>
</dbReference>
<evidence type="ECO:0000259" key="11">
    <source>
        <dbReference type="Pfam" id="PF06011"/>
    </source>
</evidence>
<feature type="region of interest" description="Disordered" evidence="8">
    <location>
        <begin position="1065"/>
        <end position="1120"/>
    </location>
</feature>
<dbReference type="EMBL" id="CAJHUC010000608">
    <property type="protein sequence ID" value="CAD7697134.1"/>
    <property type="molecule type" value="Genomic_DNA"/>
</dbReference>
<gene>
    <name evidence="12" type="ORF">OSTQU699_LOCUS2495</name>
</gene>
<comment type="caution">
    <text evidence="12">The sequence shown here is derived from an EMBL/GenBank/DDBJ whole genome shotgun (WGS) entry which is preliminary data.</text>
</comment>
<feature type="transmembrane region" description="Helical" evidence="9">
    <location>
        <begin position="1380"/>
        <end position="1401"/>
    </location>
</feature>
<keyword evidence="13" id="KW-1185">Reference proteome</keyword>
<dbReference type="InterPro" id="IPR003368">
    <property type="entry name" value="POMP_repeat"/>
</dbReference>
<feature type="compositionally biased region" description="Basic and acidic residues" evidence="8">
    <location>
        <begin position="1103"/>
        <end position="1113"/>
    </location>
</feature>
<feature type="transmembrane region" description="Helical" evidence="9">
    <location>
        <begin position="1014"/>
        <end position="1033"/>
    </location>
</feature>